<evidence type="ECO:0000313" key="4">
    <source>
        <dbReference type="EMBL" id="KAL0368270.1"/>
    </source>
</evidence>
<dbReference type="PANTHER" id="PTHR48044:SF82">
    <property type="entry name" value="GLYCOSYLTRANSFERASE"/>
    <property type="match status" value="1"/>
</dbReference>
<dbReference type="AlphaFoldDB" id="A0AAW2QK46"/>
<gene>
    <name evidence="4" type="ORF">Scaly_1045900</name>
</gene>
<comment type="caution">
    <text evidence="4">The sequence shown here is derived from an EMBL/GenBank/DDBJ whole genome shotgun (WGS) entry which is preliminary data.</text>
</comment>
<dbReference type="PANTHER" id="PTHR48044">
    <property type="entry name" value="GLYCOSYLTRANSFERASE"/>
    <property type="match status" value="1"/>
</dbReference>
<dbReference type="Pfam" id="PF00201">
    <property type="entry name" value="UDPGT"/>
    <property type="match status" value="1"/>
</dbReference>
<dbReference type="EMBL" id="JACGWM010000006">
    <property type="protein sequence ID" value="KAL0368270.1"/>
    <property type="molecule type" value="Genomic_DNA"/>
</dbReference>
<evidence type="ECO:0000256" key="2">
    <source>
        <dbReference type="ARBA" id="ARBA00022676"/>
    </source>
</evidence>
<keyword evidence="2" id="KW-0328">Glycosyltransferase</keyword>
<dbReference type="GO" id="GO:0008194">
    <property type="term" value="F:UDP-glycosyltransferase activity"/>
    <property type="evidence" value="ECO:0007669"/>
    <property type="project" value="InterPro"/>
</dbReference>
<dbReference type="GO" id="GO:0016138">
    <property type="term" value="P:glycoside biosynthetic process"/>
    <property type="evidence" value="ECO:0007669"/>
    <property type="project" value="UniProtKB-ARBA"/>
</dbReference>
<accession>A0AAW2QK46</accession>
<dbReference type="SUPFAM" id="SSF53756">
    <property type="entry name" value="UDP-Glycosyltransferase/glycogen phosphorylase"/>
    <property type="match status" value="1"/>
</dbReference>
<protein>
    <submittedName>
        <fullName evidence="4">UDP-glucosyltransferase 29</fullName>
    </submittedName>
</protein>
<reference evidence="4" key="1">
    <citation type="submission" date="2020-06" db="EMBL/GenBank/DDBJ databases">
        <authorList>
            <person name="Li T."/>
            <person name="Hu X."/>
            <person name="Zhang T."/>
            <person name="Song X."/>
            <person name="Zhang H."/>
            <person name="Dai N."/>
            <person name="Sheng W."/>
            <person name="Hou X."/>
            <person name="Wei L."/>
        </authorList>
    </citation>
    <scope>NUCLEOTIDE SEQUENCE</scope>
    <source>
        <strain evidence="4">KEN8</strain>
        <tissue evidence="4">Leaf</tissue>
    </source>
</reference>
<sequence length="467" mass="53169">MKTPFTLVYGTDAVILNSDVPWLAHGHIFPYLELSKRLLIRKNFYIYLCSTPINFTSINTFIHNNNLSESIEVVQLHLQPSNELPPHYHTTKNLPSDLVFTLLEAFQTAKSSFSDIITTLKPDLVIFDVFQPWAARLASSQSIPAVHFAPLGAATRSYAYHHYVRRHPDGDFPFQELRFGDDNEKKSLDGLFQFMYYNVFEEDEDVVFVNYRLSTDIALLKTSRGLEGKYIDYVSAVCHRKLLPVGPLVADVNKDDDEEEKYSDMMEWLSKKNQHSTVYISFGSEYFLSKPEIEEIAKGLELCDANFIWVIRFPLGEDEISVEDALPKGFLERVKERGVVVSGWAPQARILAHQSTASFVSHCGWSSLNESVYYGVPVIGMPMKLNMFIDCRMLVEAGACVEVERDENGVYKGEEIAKAIRKVVAESSGEGLRQRAQELSEKMKMEEGQELDEVAESLWQLCLKNKD</sequence>
<comment type="similarity">
    <text evidence="1">Belongs to the UDP-glycosyltransferase family.</text>
</comment>
<reference evidence="4" key="2">
    <citation type="journal article" date="2024" name="Plant">
        <title>Genomic evolution and insights into agronomic trait innovations of Sesamum species.</title>
        <authorList>
            <person name="Miao H."/>
            <person name="Wang L."/>
            <person name="Qu L."/>
            <person name="Liu H."/>
            <person name="Sun Y."/>
            <person name="Le M."/>
            <person name="Wang Q."/>
            <person name="Wei S."/>
            <person name="Zheng Y."/>
            <person name="Lin W."/>
            <person name="Duan Y."/>
            <person name="Cao H."/>
            <person name="Xiong S."/>
            <person name="Wang X."/>
            <person name="Wei L."/>
            <person name="Li C."/>
            <person name="Ma Q."/>
            <person name="Ju M."/>
            <person name="Zhao R."/>
            <person name="Li G."/>
            <person name="Mu C."/>
            <person name="Tian Q."/>
            <person name="Mei H."/>
            <person name="Zhang T."/>
            <person name="Gao T."/>
            <person name="Zhang H."/>
        </authorList>
    </citation>
    <scope>NUCLEOTIDE SEQUENCE</scope>
    <source>
        <strain evidence="4">KEN8</strain>
    </source>
</reference>
<name>A0AAW2QK46_9LAMI</name>
<organism evidence="4">
    <name type="scientific">Sesamum calycinum</name>
    <dbReference type="NCBI Taxonomy" id="2727403"/>
    <lineage>
        <taxon>Eukaryota</taxon>
        <taxon>Viridiplantae</taxon>
        <taxon>Streptophyta</taxon>
        <taxon>Embryophyta</taxon>
        <taxon>Tracheophyta</taxon>
        <taxon>Spermatophyta</taxon>
        <taxon>Magnoliopsida</taxon>
        <taxon>eudicotyledons</taxon>
        <taxon>Gunneridae</taxon>
        <taxon>Pentapetalae</taxon>
        <taxon>asterids</taxon>
        <taxon>lamiids</taxon>
        <taxon>Lamiales</taxon>
        <taxon>Pedaliaceae</taxon>
        <taxon>Sesamum</taxon>
    </lineage>
</organism>
<dbReference type="InterPro" id="IPR002213">
    <property type="entry name" value="UDP_glucos_trans"/>
</dbReference>
<dbReference type="FunFam" id="3.40.50.2000:FF:000060">
    <property type="entry name" value="Glycosyltransferase"/>
    <property type="match status" value="1"/>
</dbReference>
<evidence type="ECO:0000256" key="1">
    <source>
        <dbReference type="ARBA" id="ARBA00009995"/>
    </source>
</evidence>
<keyword evidence="3" id="KW-0808">Transferase</keyword>
<dbReference type="CDD" id="cd03784">
    <property type="entry name" value="GT1_Gtf-like"/>
    <property type="match status" value="1"/>
</dbReference>
<evidence type="ECO:0000256" key="3">
    <source>
        <dbReference type="ARBA" id="ARBA00022679"/>
    </source>
</evidence>
<proteinExistence type="inferred from homology"/>
<dbReference type="Gene3D" id="3.40.50.2000">
    <property type="entry name" value="Glycogen Phosphorylase B"/>
    <property type="match status" value="2"/>
</dbReference>